<proteinExistence type="predicted"/>
<sequence length="63" mass="7243">MRAYENQFSDNRPIRRSRDEKRRQLAELRQVLAGMKPHVTPALRASIAAKIAALEAELREQKG</sequence>
<evidence type="ECO:0000313" key="3">
    <source>
        <dbReference type="Proteomes" id="UP000597507"/>
    </source>
</evidence>
<evidence type="ECO:0000313" key="2">
    <source>
        <dbReference type="EMBL" id="GGG38571.1"/>
    </source>
</evidence>
<keyword evidence="3" id="KW-1185">Reference proteome</keyword>
<feature type="region of interest" description="Disordered" evidence="1">
    <location>
        <begin position="1"/>
        <end position="22"/>
    </location>
</feature>
<comment type="caution">
    <text evidence="2">The sequence shown here is derived from an EMBL/GenBank/DDBJ whole genome shotgun (WGS) entry which is preliminary data.</text>
</comment>
<feature type="compositionally biased region" description="Basic and acidic residues" evidence="1">
    <location>
        <begin position="12"/>
        <end position="22"/>
    </location>
</feature>
<evidence type="ECO:0000256" key="1">
    <source>
        <dbReference type="SAM" id="MobiDB-lite"/>
    </source>
</evidence>
<accession>A0A8J3EEA6</accession>
<organism evidence="2 3">
    <name type="scientific">Caldovatus sediminis</name>
    <dbReference type="NCBI Taxonomy" id="2041189"/>
    <lineage>
        <taxon>Bacteria</taxon>
        <taxon>Pseudomonadati</taxon>
        <taxon>Pseudomonadota</taxon>
        <taxon>Alphaproteobacteria</taxon>
        <taxon>Acetobacterales</taxon>
        <taxon>Roseomonadaceae</taxon>
        <taxon>Caldovatus</taxon>
    </lineage>
</organism>
<dbReference type="Proteomes" id="UP000597507">
    <property type="component" value="Unassembled WGS sequence"/>
</dbReference>
<dbReference type="RefSeq" id="WP_188901219.1">
    <property type="nucleotide sequence ID" value="NZ_BMKS01000008.1"/>
</dbReference>
<reference evidence="2 3" key="1">
    <citation type="journal article" date="2014" name="Int. J. Syst. Evol. Microbiol.">
        <title>Complete genome sequence of Corynebacterium casei LMG S-19264T (=DSM 44701T), isolated from a smear-ripened cheese.</title>
        <authorList>
            <consortium name="US DOE Joint Genome Institute (JGI-PGF)"/>
            <person name="Walter F."/>
            <person name="Albersmeier A."/>
            <person name="Kalinowski J."/>
            <person name="Ruckert C."/>
        </authorList>
    </citation>
    <scope>NUCLEOTIDE SEQUENCE [LARGE SCALE GENOMIC DNA]</scope>
    <source>
        <strain evidence="2 3">CGMCC 1.16330</strain>
    </source>
</reference>
<protein>
    <submittedName>
        <fullName evidence="2">Uncharacterized protein</fullName>
    </submittedName>
</protein>
<gene>
    <name evidence="2" type="ORF">GCM10010964_27820</name>
</gene>
<dbReference type="AlphaFoldDB" id="A0A8J3EEA6"/>
<feature type="compositionally biased region" description="Polar residues" evidence="1">
    <location>
        <begin position="1"/>
        <end position="10"/>
    </location>
</feature>
<dbReference type="EMBL" id="BMKS01000008">
    <property type="protein sequence ID" value="GGG38571.1"/>
    <property type="molecule type" value="Genomic_DNA"/>
</dbReference>
<name>A0A8J3EEA6_9PROT</name>